<protein>
    <submittedName>
        <fullName evidence="1">Uncharacterized protein</fullName>
    </submittedName>
</protein>
<sequence>MWAQKLTCFCTSIFHIDTLQCLHRFNGLISGVASNVMGSCNLGTSGQSEQGSLFRIALNTDRCGCLPVAVQAVLTNVLTNPRTCKESLLISLFRFLELGLLLANPTPVNEQKNVRQKTKASCHYRMTDGLLRLPYPRIKLALRLACSGYVLLSWSATFAAAIGLKGSERVSLHLTGAVAAVESDEVGFDQIFVDKAGSQVYEHNRMSDNPRKFVKFEMDLRRLCASSSMCLI</sequence>
<organism evidence="1 2">
    <name type="scientific">Lindgomyces ingoldianus</name>
    <dbReference type="NCBI Taxonomy" id="673940"/>
    <lineage>
        <taxon>Eukaryota</taxon>
        <taxon>Fungi</taxon>
        <taxon>Dikarya</taxon>
        <taxon>Ascomycota</taxon>
        <taxon>Pezizomycotina</taxon>
        <taxon>Dothideomycetes</taxon>
        <taxon>Pleosporomycetidae</taxon>
        <taxon>Pleosporales</taxon>
        <taxon>Lindgomycetaceae</taxon>
        <taxon>Lindgomyces</taxon>
    </lineage>
</organism>
<dbReference type="EMBL" id="MU003499">
    <property type="protein sequence ID" value="KAF2473598.1"/>
    <property type="molecule type" value="Genomic_DNA"/>
</dbReference>
<comment type="caution">
    <text evidence="1">The sequence shown here is derived from an EMBL/GenBank/DDBJ whole genome shotgun (WGS) entry which is preliminary data.</text>
</comment>
<proteinExistence type="predicted"/>
<name>A0ACB6R2T8_9PLEO</name>
<evidence type="ECO:0000313" key="2">
    <source>
        <dbReference type="Proteomes" id="UP000799755"/>
    </source>
</evidence>
<dbReference type="Proteomes" id="UP000799755">
    <property type="component" value="Unassembled WGS sequence"/>
</dbReference>
<evidence type="ECO:0000313" key="1">
    <source>
        <dbReference type="EMBL" id="KAF2473598.1"/>
    </source>
</evidence>
<keyword evidence="2" id="KW-1185">Reference proteome</keyword>
<gene>
    <name evidence="1" type="ORF">BDR25DRAFT_352090</name>
</gene>
<accession>A0ACB6R2T8</accession>
<reference evidence="1" key="1">
    <citation type="journal article" date="2020" name="Stud. Mycol.">
        <title>101 Dothideomycetes genomes: a test case for predicting lifestyles and emergence of pathogens.</title>
        <authorList>
            <person name="Haridas S."/>
            <person name="Albert R."/>
            <person name="Binder M."/>
            <person name="Bloem J."/>
            <person name="Labutti K."/>
            <person name="Salamov A."/>
            <person name="Andreopoulos B."/>
            <person name="Baker S."/>
            <person name="Barry K."/>
            <person name="Bills G."/>
            <person name="Bluhm B."/>
            <person name="Cannon C."/>
            <person name="Castanera R."/>
            <person name="Culley D."/>
            <person name="Daum C."/>
            <person name="Ezra D."/>
            <person name="Gonzalez J."/>
            <person name="Henrissat B."/>
            <person name="Kuo A."/>
            <person name="Liang C."/>
            <person name="Lipzen A."/>
            <person name="Lutzoni F."/>
            <person name="Magnuson J."/>
            <person name="Mondo S."/>
            <person name="Nolan M."/>
            <person name="Ohm R."/>
            <person name="Pangilinan J."/>
            <person name="Park H.-J."/>
            <person name="Ramirez L."/>
            <person name="Alfaro M."/>
            <person name="Sun H."/>
            <person name="Tritt A."/>
            <person name="Yoshinaga Y."/>
            <person name="Zwiers L.-H."/>
            <person name="Turgeon B."/>
            <person name="Goodwin S."/>
            <person name="Spatafora J."/>
            <person name="Crous P."/>
            <person name="Grigoriev I."/>
        </authorList>
    </citation>
    <scope>NUCLEOTIDE SEQUENCE</scope>
    <source>
        <strain evidence="1">ATCC 200398</strain>
    </source>
</reference>